<proteinExistence type="predicted"/>
<accession>A0ABT6LSG5</accession>
<evidence type="ECO:0000313" key="2">
    <source>
        <dbReference type="Proteomes" id="UP001160499"/>
    </source>
</evidence>
<protein>
    <submittedName>
        <fullName evidence="1">Uncharacterized protein</fullName>
    </submittedName>
</protein>
<name>A0ABT6LSG5_9ACTN</name>
<keyword evidence="2" id="KW-1185">Reference proteome</keyword>
<dbReference type="EMBL" id="JARXVH010000011">
    <property type="protein sequence ID" value="MDH6219192.1"/>
    <property type="molecule type" value="Genomic_DNA"/>
</dbReference>
<organism evidence="1 2">
    <name type="scientific">Streptomyces pseudovenezuelae</name>
    <dbReference type="NCBI Taxonomy" id="67350"/>
    <lineage>
        <taxon>Bacteria</taxon>
        <taxon>Bacillati</taxon>
        <taxon>Actinomycetota</taxon>
        <taxon>Actinomycetes</taxon>
        <taxon>Kitasatosporales</taxon>
        <taxon>Streptomycetaceae</taxon>
        <taxon>Streptomyces</taxon>
        <taxon>Streptomyces aurantiacus group</taxon>
    </lineage>
</organism>
<dbReference type="Proteomes" id="UP001160499">
    <property type="component" value="Unassembled WGS sequence"/>
</dbReference>
<comment type="caution">
    <text evidence="1">The sequence shown here is derived from an EMBL/GenBank/DDBJ whole genome shotgun (WGS) entry which is preliminary data.</text>
</comment>
<sequence length="38" mass="3946">MAERVTATTVESTGSHAVYVSQSAIVADLIKKAARPVS</sequence>
<reference evidence="1 2" key="1">
    <citation type="submission" date="2023-04" db="EMBL/GenBank/DDBJ databases">
        <title>Forest soil microbial communities from Buena Vista Peninsula, Colon Province, Panama.</title>
        <authorList>
            <person name="Bouskill N."/>
        </authorList>
    </citation>
    <scope>NUCLEOTIDE SEQUENCE [LARGE SCALE GENOMIC DNA]</scope>
    <source>
        <strain evidence="1 2">GGS1</strain>
    </source>
</reference>
<gene>
    <name evidence="1" type="ORF">M2283_006526</name>
</gene>
<evidence type="ECO:0000313" key="1">
    <source>
        <dbReference type="EMBL" id="MDH6219192.1"/>
    </source>
</evidence>